<evidence type="ECO:0000313" key="7">
    <source>
        <dbReference type="EMBL" id="KGN37151.1"/>
    </source>
</evidence>
<keyword evidence="8" id="KW-1185">Reference proteome</keyword>
<evidence type="ECO:0000256" key="2">
    <source>
        <dbReference type="ARBA" id="ARBA00022692"/>
    </source>
</evidence>
<feature type="domain" description="ABC-2 type transporter transmembrane" evidence="6">
    <location>
        <begin position="13"/>
        <end position="352"/>
    </location>
</feature>
<dbReference type="GO" id="GO:0140359">
    <property type="term" value="F:ABC-type transporter activity"/>
    <property type="evidence" value="ECO:0007669"/>
    <property type="project" value="InterPro"/>
</dbReference>
<sequence>MARREIITKLTDKTFLLSTFGLVAILAGVLGVQAFMANRATEYAVVTSSSAAHQMAELVKTGAEAEDDKLTVTLSEATDDTAAQTKVRDGDAVAWLHQGDDGWVLTGKDDVPGDLLTAATTVIRDETLTVNAAAANTSVEDLQRGSEVSTTLLDADADRAGVAKAVGFALAMLFYLASFTFGLALANSVVEEKASRIVEIITTKISVRELLAGKVMGNLALAFAQMALFVGVGLVGLSFTEYDRFLPMISGAVGWFVAFFVVGFGLLACLWAVAGALATRTEDVQSTSTPLTMLTVAVFFAAMLADGVIKVVLSFVPPFSAILMPMRVLEGSAPWWQALVALAILLVTAGLIVRGAARLYQRSLLQTQGRLSLRQAWSTPE</sequence>
<keyword evidence="4 5" id="KW-0472">Membrane</keyword>
<dbReference type="GO" id="GO:0016020">
    <property type="term" value="C:membrane"/>
    <property type="evidence" value="ECO:0007669"/>
    <property type="project" value="UniProtKB-SubCell"/>
</dbReference>
<dbReference type="AlphaFoldDB" id="A0A0A0JNF2"/>
<dbReference type="eggNOG" id="COG1668">
    <property type="taxonomic scope" value="Bacteria"/>
</dbReference>
<dbReference type="InterPro" id="IPR013525">
    <property type="entry name" value="ABC2_TM"/>
</dbReference>
<evidence type="ECO:0000256" key="5">
    <source>
        <dbReference type="SAM" id="Phobius"/>
    </source>
</evidence>
<name>A0A0A0JNF2_9MICO</name>
<gene>
    <name evidence="7" type="ORF">N803_14945</name>
</gene>
<feature type="transmembrane region" description="Helical" evidence="5">
    <location>
        <begin position="165"/>
        <end position="186"/>
    </location>
</feature>
<dbReference type="Pfam" id="PF12698">
    <property type="entry name" value="ABC2_membrane_3"/>
    <property type="match status" value="1"/>
</dbReference>
<evidence type="ECO:0000256" key="3">
    <source>
        <dbReference type="ARBA" id="ARBA00022989"/>
    </source>
</evidence>
<feature type="transmembrane region" description="Helical" evidence="5">
    <location>
        <begin position="291"/>
        <end position="315"/>
    </location>
</feature>
<evidence type="ECO:0000256" key="4">
    <source>
        <dbReference type="ARBA" id="ARBA00023136"/>
    </source>
</evidence>
<feature type="transmembrane region" description="Helical" evidence="5">
    <location>
        <begin position="218"/>
        <end position="240"/>
    </location>
</feature>
<keyword evidence="2 5" id="KW-0812">Transmembrane</keyword>
<evidence type="ECO:0000313" key="8">
    <source>
        <dbReference type="Proteomes" id="UP000030011"/>
    </source>
</evidence>
<keyword evidence="7" id="KW-0223">Dioxygenase</keyword>
<dbReference type="GO" id="GO:0051213">
    <property type="term" value="F:dioxygenase activity"/>
    <property type="evidence" value="ECO:0007669"/>
    <property type="project" value="UniProtKB-KW"/>
</dbReference>
<comment type="subcellular location">
    <subcellularLocation>
        <location evidence="1">Membrane</location>
        <topology evidence="1">Multi-pass membrane protein</topology>
    </subcellularLocation>
</comment>
<feature type="transmembrane region" description="Helical" evidence="5">
    <location>
        <begin position="252"/>
        <end position="279"/>
    </location>
</feature>
<dbReference type="EMBL" id="AVPK01000006">
    <property type="protein sequence ID" value="KGN37151.1"/>
    <property type="molecule type" value="Genomic_DNA"/>
</dbReference>
<organism evidence="7 8">
    <name type="scientific">Knoellia subterranea KCTC 19937</name>
    <dbReference type="NCBI Taxonomy" id="1385521"/>
    <lineage>
        <taxon>Bacteria</taxon>
        <taxon>Bacillati</taxon>
        <taxon>Actinomycetota</taxon>
        <taxon>Actinomycetes</taxon>
        <taxon>Micrococcales</taxon>
        <taxon>Intrasporangiaceae</taxon>
        <taxon>Knoellia</taxon>
    </lineage>
</organism>
<evidence type="ECO:0000256" key="1">
    <source>
        <dbReference type="ARBA" id="ARBA00004141"/>
    </source>
</evidence>
<evidence type="ECO:0000259" key="6">
    <source>
        <dbReference type="Pfam" id="PF12698"/>
    </source>
</evidence>
<feature type="transmembrane region" description="Helical" evidence="5">
    <location>
        <begin position="335"/>
        <end position="353"/>
    </location>
</feature>
<dbReference type="Proteomes" id="UP000030011">
    <property type="component" value="Unassembled WGS sequence"/>
</dbReference>
<proteinExistence type="predicted"/>
<accession>A0A0A0JNF2</accession>
<protein>
    <submittedName>
        <fullName evidence="7">Aromatic ring-opening dioxygenase LigA</fullName>
    </submittedName>
</protein>
<comment type="caution">
    <text evidence="7">The sequence shown here is derived from an EMBL/GenBank/DDBJ whole genome shotgun (WGS) entry which is preliminary data.</text>
</comment>
<reference evidence="7 8" key="1">
    <citation type="submission" date="2013-08" db="EMBL/GenBank/DDBJ databases">
        <title>The genome sequence of Knoellia subterranea.</title>
        <authorList>
            <person name="Zhu W."/>
            <person name="Wang G."/>
        </authorList>
    </citation>
    <scope>NUCLEOTIDE SEQUENCE [LARGE SCALE GENOMIC DNA]</scope>
    <source>
        <strain evidence="7 8">KCTC 19937</strain>
    </source>
</reference>
<dbReference type="STRING" id="1385521.N803_14945"/>
<keyword evidence="7" id="KW-0560">Oxidoreductase</keyword>
<keyword evidence="3 5" id="KW-1133">Transmembrane helix</keyword>